<feature type="compositionally biased region" description="Low complexity" evidence="1">
    <location>
        <begin position="97"/>
        <end position="113"/>
    </location>
</feature>
<gene>
    <name evidence="2" type="ORF">I308_106695</name>
</gene>
<name>A0ABR3BIB7_9TREE</name>
<feature type="region of interest" description="Disordered" evidence="1">
    <location>
        <begin position="96"/>
        <end position="173"/>
    </location>
</feature>
<keyword evidence="3" id="KW-1185">Reference proteome</keyword>
<feature type="compositionally biased region" description="Polar residues" evidence="1">
    <location>
        <begin position="1"/>
        <end position="10"/>
    </location>
</feature>
<dbReference type="Proteomes" id="UP000054399">
    <property type="component" value="Unassembled WGS sequence"/>
</dbReference>
<sequence>MSHVIYNNDSRYPGPPIHPPPREITGLPTHEQLDAYPRMFEWGELKEIVMTGTLEQLMRNKEMQYKYDVWSKHMKANFGSTEKYLTQTRLPFPYTPVSSDSSAAVAGDGQAAGKEAKGTYDLSTSLDRPPATHPASWTPDAGTRTPETPQTGESTAGRGSVPNSGAASGAGTPSSVGFVSLSSLNLLEAKLKKKKSKSKSDRKSKEKEKEEEDGDEPEYLRYDPTSGLDESKYAVLPNDWPYCVPYGVRHYCVWSRIPIAHPDLVDYDPIKWSKIEQEGLGGFTGVLPFLPKPLTAFSDDEDKGRSKGLPTPSTPVPSSSPIRSAHSPAGSIAPAPANQTSLGPSATHPESHVPSAEGWYPLDLAYAGPSLRRWAGVTYESEGGHEVGRMVKGLWDERGWECLWFVNPPRLQSIPGFSHFHVFARRKTPEEIDAGEAVWGRLYERTLFSKRSEQCMTDVDLYP</sequence>
<feature type="region of interest" description="Disordered" evidence="1">
    <location>
        <begin position="1"/>
        <end position="21"/>
    </location>
</feature>
<proteinExistence type="predicted"/>
<feature type="region of interest" description="Disordered" evidence="1">
    <location>
        <begin position="192"/>
        <end position="226"/>
    </location>
</feature>
<organism evidence="2 3">
    <name type="scientific">Cryptococcus tetragattii IND107</name>
    <dbReference type="NCBI Taxonomy" id="1296105"/>
    <lineage>
        <taxon>Eukaryota</taxon>
        <taxon>Fungi</taxon>
        <taxon>Dikarya</taxon>
        <taxon>Basidiomycota</taxon>
        <taxon>Agaricomycotina</taxon>
        <taxon>Tremellomycetes</taxon>
        <taxon>Tremellales</taxon>
        <taxon>Cryptococcaceae</taxon>
        <taxon>Cryptococcus</taxon>
        <taxon>Cryptococcus gattii species complex</taxon>
    </lineage>
</organism>
<dbReference type="RefSeq" id="XP_066610942.1">
    <property type="nucleotide sequence ID" value="XM_066761117.1"/>
</dbReference>
<feature type="region of interest" description="Disordered" evidence="1">
    <location>
        <begin position="297"/>
        <end position="353"/>
    </location>
</feature>
<evidence type="ECO:0000313" key="2">
    <source>
        <dbReference type="EMBL" id="KAL0240443.1"/>
    </source>
</evidence>
<dbReference type="GeneID" id="91993550"/>
<dbReference type="EMBL" id="ATAM02000014">
    <property type="protein sequence ID" value="KAL0240443.1"/>
    <property type="molecule type" value="Genomic_DNA"/>
</dbReference>
<protein>
    <recommendedName>
        <fullName evidence="4">Cytoplasmic protein</fullName>
    </recommendedName>
</protein>
<feature type="compositionally biased region" description="Low complexity" evidence="1">
    <location>
        <begin position="164"/>
        <end position="173"/>
    </location>
</feature>
<evidence type="ECO:0000313" key="3">
    <source>
        <dbReference type="Proteomes" id="UP000054399"/>
    </source>
</evidence>
<dbReference type="PANTHER" id="PTHR35020">
    <property type="entry name" value="N-ACETYLGLUCOSAMINE-INDUCED PROTEIN 1"/>
    <property type="match status" value="1"/>
</dbReference>
<feature type="compositionally biased region" description="Polar residues" evidence="1">
    <location>
        <begin position="145"/>
        <end position="154"/>
    </location>
</feature>
<feature type="compositionally biased region" description="Basic and acidic residues" evidence="1">
    <location>
        <begin position="198"/>
        <end position="208"/>
    </location>
</feature>
<reference evidence="2 3" key="2">
    <citation type="submission" date="2024-01" db="EMBL/GenBank/DDBJ databases">
        <title>Comparative genomics of Cryptococcus and Kwoniella reveals pathogenesis evolution and contrasting modes of karyotype evolution via chromosome fusion or intercentromeric recombination.</title>
        <authorList>
            <person name="Coelho M.A."/>
            <person name="David-Palma M."/>
            <person name="Shea T."/>
            <person name="Bowers K."/>
            <person name="Mcginley-Smith S."/>
            <person name="Mohammad A.W."/>
            <person name="Gnirke A."/>
            <person name="Yurkov A.M."/>
            <person name="Nowrousian M."/>
            <person name="Sun S."/>
            <person name="Cuomo C.A."/>
            <person name="Heitman J."/>
        </authorList>
    </citation>
    <scope>NUCLEOTIDE SEQUENCE [LARGE SCALE GENOMIC DNA]</scope>
    <source>
        <strain evidence="2 3">IND107</strain>
    </source>
</reference>
<comment type="caution">
    <text evidence="2">The sequence shown here is derived from an EMBL/GenBank/DDBJ whole genome shotgun (WGS) entry which is preliminary data.</text>
</comment>
<dbReference type="PANTHER" id="PTHR35020:SF2">
    <property type="entry name" value="N-ACETYLGLUCOSAMINE-INDUCED PROTEIN 1"/>
    <property type="match status" value="1"/>
</dbReference>
<accession>A0ABR3BIB7</accession>
<dbReference type="InterPro" id="IPR022036">
    <property type="entry name" value="DUF3605"/>
</dbReference>
<evidence type="ECO:0000256" key="1">
    <source>
        <dbReference type="SAM" id="MobiDB-lite"/>
    </source>
</evidence>
<reference evidence="3" key="1">
    <citation type="submission" date="2015-01" db="EMBL/GenBank/DDBJ databases">
        <title>The Genome Sequence of Cryptococcus gattii MMRL2647.</title>
        <authorList>
            <consortium name="The Broad Institute Genomics Platform"/>
            <person name="Cuomo C."/>
            <person name="Litvintseva A."/>
            <person name="Chen Y."/>
            <person name="Heitman J."/>
            <person name="Sun S."/>
            <person name="Springer D."/>
            <person name="Dromer F."/>
            <person name="Young S."/>
            <person name="Zeng Q."/>
            <person name="Gargeya S."/>
            <person name="Abouelleil A."/>
            <person name="Alvarado L."/>
            <person name="Chapman S.B."/>
            <person name="Gainer-Dewar J."/>
            <person name="Goldberg J."/>
            <person name="Griggs A."/>
            <person name="Gujja S."/>
            <person name="Hansen M."/>
            <person name="Howarth C."/>
            <person name="Imamovic A."/>
            <person name="Larimer J."/>
            <person name="Murphy C."/>
            <person name="Naylor J."/>
            <person name="Pearson M."/>
            <person name="Priest M."/>
            <person name="Roberts A."/>
            <person name="Saif S."/>
            <person name="Shea T."/>
            <person name="Sykes S."/>
            <person name="Wortman J."/>
            <person name="Nusbaum C."/>
            <person name="Birren B."/>
        </authorList>
    </citation>
    <scope>NUCLEOTIDE SEQUENCE [LARGE SCALE GENOMIC DNA]</scope>
    <source>
        <strain evidence="3">IND107</strain>
    </source>
</reference>
<dbReference type="Pfam" id="PF12239">
    <property type="entry name" value="DUF3605"/>
    <property type="match status" value="2"/>
</dbReference>
<evidence type="ECO:0008006" key="4">
    <source>
        <dbReference type="Google" id="ProtNLM"/>
    </source>
</evidence>